<dbReference type="GO" id="GO:0008080">
    <property type="term" value="F:N-acetyltransferase activity"/>
    <property type="evidence" value="ECO:0007669"/>
    <property type="project" value="InterPro"/>
</dbReference>
<dbReference type="Proteomes" id="UP000650485">
    <property type="component" value="Unassembled WGS sequence"/>
</dbReference>
<keyword evidence="3" id="KW-0808">Transferase</keyword>
<dbReference type="Proteomes" id="UP000808038">
    <property type="component" value="Unassembled WGS sequence"/>
</dbReference>
<dbReference type="EMBL" id="JAAOCX010000006">
    <property type="protein sequence ID" value="MBJ7632615.1"/>
    <property type="molecule type" value="Genomic_DNA"/>
</dbReference>
<protein>
    <submittedName>
        <fullName evidence="6">Ribosomal protein S18-alanine N-acetyltransferase</fullName>
    </submittedName>
</protein>
<dbReference type="RefSeq" id="WP_004560278.1">
    <property type="nucleotide sequence ID" value="NZ_ALXH01000079.1"/>
</dbReference>
<evidence type="ECO:0000256" key="1">
    <source>
        <dbReference type="ARBA" id="ARBA00005395"/>
    </source>
</evidence>
<reference evidence="7 10" key="3">
    <citation type="journal article" date="2021" name="Int. J. Food Microbiol.">
        <title>Safety demonstration of a microbial species for use in the food chain: Weissella confusa.</title>
        <authorList>
            <person name="Bourdichon F."/>
            <person name="Patrone V."/>
            <person name="Fontana A."/>
            <person name="Milani G."/>
            <person name="Morelli L."/>
        </authorList>
    </citation>
    <scope>NUCLEOTIDE SEQUENCE</scope>
    <source>
        <strain evidence="7">CCUG 30943</strain>
        <strain evidence="8 10">CCUG 43002</strain>
    </source>
</reference>
<dbReference type="InterPro" id="IPR000182">
    <property type="entry name" value="GNAT_dom"/>
</dbReference>
<dbReference type="InterPro" id="IPR016181">
    <property type="entry name" value="Acyl_CoA_acyltransferase"/>
</dbReference>
<comment type="caution">
    <text evidence="6">The sequence shown here is derived from an EMBL/GenBank/DDBJ whole genome shotgun (WGS) entry which is preliminary data.</text>
</comment>
<evidence type="ECO:0000313" key="8">
    <source>
        <dbReference type="EMBL" id="MBJ7638408.1"/>
    </source>
</evidence>
<comment type="similarity">
    <text evidence="1">Belongs to the acetyltransferase family. RimI subfamily.</text>
</comment>
<dbReference type="GO" id="GO:0005840">
    <property type="term" value="C:ribosome"/>
    <property type="evidence" value="ECO:0007669"/>
    <property type="project" value="UniProtKB-KW"/>
</dbReference>
<dbReference type="GeneID" id="57978123"/>
<evidence type="ECO:0000313" key="6">
    <source>
        <dbReference type="EMBL" id="MBC6498897.1"/>
    </source>
</evidence>
<dbReference type="InterPro" id="IPR006464">
    <property type="entry name" value="AcTrfase_RimI/Ard1"/>
</dbReference>
<dbReference type="InterPro" id="IPR050680">
    <property type="entry name" value="YpeA/RimI_acetyltransf"/>
</dbReference>
<evidence type="ECO:0000256" key="2">
    <source>
        <dbReference type="ARBA" id="ARBA00022490"/>
    </source>
</evidence>
<evidence type="ECO:0000259" key="5">
    <source>
        <dbReference type="PROSITE" id="PS51186"/>
    </source>
</evidence>
<keyword evidence="4" id="KW-0012">Acyltransferase</keyword>
<accession>A0A1K0ERG9</accession>
<dbReference type="PANTHER" id="PTHR43420:SF44">
    <property type="entry name" value="ACETYLTRANSFERASE YPEA"/>
    <property type="match status" value="1"/>
</dbReference>
<dbReference type="NCBIfam" id="TIGR01575">
    <property type="entry name" value="rimI"/>
    <property type="match status" value="1"/>
</dbReference>
<sequence length="195" mass="23014">MWKRFKNWVHWFMHPLPQSLREFRQVIAVNGFEFHLMPAQYTDVEEMVVLERAAYDGEEPWSEDIFHNELHRSRERLYVVVREPETGTMVAYIGAAFRPGIHEVHITNVTVTPHWQGRGLGTFLLMYMMTVAKQIQFHRVSLEVRVSNVNAQRLYERLGFQTVRRKTNYYGDNGEDAFDMAQILGRKSDGFYIQG</sequence>
<evidence type="ECO:0000313" key="9">
    <source>
        <dbReference type="Proteomes" id="UP000650485"/>
    </source>
</evidence>
<gene>
    <name evidence="6" type="primary">rimI</name>
    <name evidence="6" type="ORF">H7R52_09435</name>
    <name evidence="8" type="ORF">HAU20_03255</name>
    <name evidence="7" type="ORF">HAU43_05910</name>
</gene>
<dbReference type="Gene3D" id="3.40.630.30">
    <property type="match status" value="1"/>
</dbReference>
<keyword evidence="2" id="KW-0963">Cytoplasm</keyword>
<dbReference type="Proteomes" id="UP000728106">
    <property type="component" value="Unassembled WGS sequence"/>
</dbReference>
<keyword evidence="6" id="KW-0687">Ribonucleoprotein</keyword>
<dbReference type="CDD" id="cd04301">
    <property type="entry name" value="NAT_SF"/>
    <property type="match status" value="1"/>
</dbReference>
<keyword evidence="6" id="KW-0689">Ribosomal protein</keyword>
<proteinExistence type="inferred from homology"/>
<keyword evidence="10" id="KW-1185">Reference proteome</keyword>
<reference evidence="6" key="2">
    <citation type="submission" date="2020-08" db="EMBL/GenBank/DDBJ databases">
        <title>Complete genome sequence of Weissella confusa strain FS54 provides insights into metabolic potential.</title>
        <authorList>
            <person name="Fhoula I."/>
            <person name="Najjari A."/>
            <person name="Lekired A."/>
            <person name="Bessrour-Aouam N."/>
            <person name="Jaballah S."/>
            <person name="Klibi N."/>
            <person name="Ouzari H.-I."/>
        </authorList>
    </citation>
    <scope>NUCLEOTIDE SEQUENCE</scope>
    <source>
        <strain evidence="6">FS54</strain>
    </source>
</reference>
<dbReference type="STRING" id="1583.IV69_GL001898"/>
<evidence type="ECO:0000313" key="10">
    <source>
        <dbReference type="Proteomes" id="UP000728106"/>
    </source>
</evidence>
<dbReference type="SUPFAM" id="SSF55729">
    <property type="entry name" value="Acyl-CoA N-acyltransferases (Nat)"/>
    <property type="match status" value="1"/>
</dbReference>
<dbReference type="EMBL" id="JAAOCP010000003">
    <property type="protein sequence ID" value="MBJ7638408.1"/>
    <property type="molecule type" value="Genomic_DNA"/>
</dbReference>
<dbReference type="OrthoDB" id="9794566at2"/>
<organism evidence="6 9">
    <name type="scientific">Weissella confusa</name>
    <name type="common">Lactobacillus confusus</name>
    <dbReference type="NCBI Taxonomy" id="1583"/>
    <lineage>
        <taxon>Bacteria</taxon>
        <taxon>Bacillati</taxon>
        <taxon>Bacillota</taxon>
        <taxon>Bacilli</taxon>
        <taxon>Lactobacillales</taxon>
        <taxon>Lactobacillaceae</taxon>
        <taxon>Weissella</taxon>
    </lineage>
</organism>
<dbReference type="EMBL" id="JACSZT010000007">
    <property type="protein sequence ID" value="MBC6498897.1"/>
    <property type="molecule type" value="Genomic_DNA"/>
</dbReference>
<dbReference type="AlphaFoldDB" id="A0A1K0ERG9"/>
<evidence type="ECO:0000256" key="3">
    <source>
        <dbReference type="ARBA" id="ARBA00022679"/>
    </source>
</evidence>
<evidence type="ECO:0000256" key="4">
    <source>
        <dbReference type="ARBA" id="ARBA00023315"/>
    </source>
</evidence>
<dbReference type="PANTHER" id="PTHR43420">
    <property type="entry name" value="ACETYLTRANSFERASE"/>
    <property type="match status" value="1"/>
</dbReference>
<evidence type="ECO:0000313" key="7">
    <source>
        <dbReference type="EMBL" id="MBJ7632615.1"/>
    </source>
</evidence>
<dbReference type="PROSITE" id="PS51186">
    <property type="entry name" value="GNAT"/>
    <property type="match status" value="1"/>
</dbReference>
<dbReference type="Pfam" id="PF00583">
    <property type="entry name" value="Acetyltransf_1"/>
    <property type="match status" value="1"/>
</dbReference>
<name>A0A1K0ERG9_WEICO</name>
<feature type="domain" description="N-acetyltransferase" evidence="5">
    <location>
        <begin position="34"/>
        <end position="185"/>
    </location>
</feature>
<reference evidence="7" key="1">
    <citation type="submission" date="2020-02" db="EMBL/GenBank/DDBJ databases">
        <authorList>
            <person name="Fontana A."/>
            <person name="Patrone V."/>
            <person name="Morelli L."/>
        </authorList>
    </citation>
    <scope>NUCLEOTIDE SEQUENCE</scope>
    <source>
        <strain evidence="7">CCUG 30943</strain>
        <strain evidence="8">CCUG 43002</strain>
    </source>
</reference>